<reference evidence="1" key="1">
    <citation type="journal article" date="2015" name="Nature">
        <title>Complex archaea that bridge the gap between prokaryotes and eukaryotes.</title>
        <authorList>
            <person name="Spang A."/>
            <person name="Saw J.H."/>
            <person name="Jorgensen S.L."/>
            <person name="Zaremba-Niedzwiedzka K."/>
            <person name="Martijn J."/>
            <person name="Lind A.E."/>
            <person name="van Eijk R."/>
            <person name="Schleper C."/>
            <person name="Guy L."/>
            <person name="Ettema T.J."/>
        </authorList>
    </citation>
    <scope>NUCLEOTIDE SEQUENCE</scope>
</reference>
<dbReference type="EMBL" id="LAZR01008927">
    <property type="protein sequence ID" value="KKM75704.1"/>
    <property type="molecule type" value="Genomic_DNA"/>
</dbReference>
<dbReference type="InterPro" id="IPR003669">
    <property type="entry name" value="Thymidylate_synthase_ThyX"/>
</dbReference>
<dbReference type="Gene3D" id="3.30.1360.170">
    <property type="match status" value="1"/>
</dbReference>
<dbReference type="GO" id="GO:0050660">
    <property type="term" value="F:flavin adenine dinucleotide binding"/>
    <property type="evidence" value="ECO:0007669"/>
    <property type="project" value="InterPro"/>
</dbReference>
<sequence>MHDYPIEVALLAGTRLTSDSLVESTGQPDSEALIEYAGRLCWASEAKTGTTPDRIQKWMDVGHMSMIEHSSLTFFIRASRVFTHELVRHRIASFSMRSQRFVKENEPQFIVPPERDLFAGPPQSVYYACMEQCWLAYERLLFYGIKPEIARYLLPGACETQIVVTMNFRELRHFIALRTHPRALPEMQCVAGKIREICKQVAPQVFGDL</sequence>
<dbReference type="SUPFAM" id="SSF69796">
    <property type="entry name" value="Thymidylate synthase-complementing protein Thy1"/>
    <property type="match status" value="1"/>
</dbReference>
<name>A0A0F9K0Y3_9ZZZZ</name>
<dbReference type="AlphaFoldDB" id="A0A0F9K0Y3"/>
<dbReference type="Pfam" id="PF02511">
    <property type="entry name" value="Thy1"/>
    <property type="match status" value="1"/>
</dbReference>
<evidence type="ECO:0008006" key="2">
    <source>
        <dbReference type="Google" id="ProtNLM"/>
    </source>
</evidence>
<dbReference type="GO" id="GO:0006231">
    <property type="term" value="P:dTMP biosynthetic process"/>
    <property type="evidence" value="ECO:0007669"/>
    <property type="project" value="InterPro"/>
</dbReference>
<dbReference type="CDD" id="cd20175">
    <property type="entry name" value="ThyX"/>
    <property type="match status" value="1"/>
</dbReference>
<dbReference type="PANTHER" id="PTHR34934:SF1">
    <property type="entry name" value="FLAVIN-DEPENDENT THYMIDYLATE SYNTHASE"/>
    <property type="match status" value="1"/>
</dbReference>
<accession>A0A0F9K0Y3</accession>
<gene>
    <name evidence="1" type="ORF">LCGC14_1387500</name>
</gene>
<evidence type="ECO:0000313" key="1">
    <source>
        <dbReference type="EMBL" id="KKM75704.1"/>
    </source>
</evidence>
<dbReference type="InterPro" id="IPR036098">
    <property type="entry name" value="Thymidylate_synthase_ThyX_sf"/>
</dbReference>
<comment type="caution">
    <text evidence="1">The sequence shown here is derived from an EMBL/GenBank/DDBJ whole genome shotgun (WGS) entry which is preliminary data.</text>
</comment>
<proteinExistence type="predicted"/>
<protein>
    <recommendedName>
        <fullName evidence="2">Thymidylate synthase (FAD)</fullName>
    </recommendedName>
</protein>
<dbReference type="PANTHER" id="PTHR34934">
    <property type="entry name" value="FLAVIN-DEPENDENT THYMIDYLATE SYNTHASE"/>
    <property type="match status" value="1"/>
</dbReference>
<dbReference type="GO" id="GO:0050797">
    <property type="term" value="F:thymidylate synthase (FAD) activity"/>
    <property type="evidence" value="ECO:0007669"/>
    <property type="project" value="InterPro"/>
</dbReference>
<dbReference type="NCBIfam" id="TIGR02170">
    <property type="entry name" value="thyX"/>
    <property type="match status" value="1"/>
</dbReference>
<dbReference type="PROSITE" id="PS51331">
    <property type="entry name" value="THYX"/>
    <property type="match status" value="1"/>
</dbReference>
<organism evidence="1">
    <name type="scientific">marine sediment metagenome</name>
    <dbReference type="NCBI Taxonomy" id="412755"/>
    <lineage>
        <taxon>unclassified sequences</taxon>
        <taxon>metagenomes</taxon>
        <taxon>ecological metagenomes</taxon>
    </lineage>
</organism>
<dbReference type="GO" id="GO:0004799">
    <property type="term" value="F:thymidylate synthase activity"/>
    <property type="evidence" value="ECO:0007669"/>
    <property type="project" value="TreeGrafter"/>
</dbReference>
<dbReference type="GO" id="GO:0070402">
    <property type="term" value="F:NADPH binding"/>
    <property type="evidence" value="ECO:0007669"/>
    <property type="project" value="TreeGrafter"/>
</dbReference>